<keyword evidence="2" id="KW-1185">Reference proteome</keyword>
<reference evidence="1" key="1">
    <citation type="submission" date="2020-11" db="EMBL/GenBank/DDBJ databases">
        <authorList>
            <person name="Tran Van P."/>
        </authorList>
    </citation>
    <scope>NUCLEOTIDE SEQUENCE</scope>
</reference>
<dbReference type="EMBL" id="CAJPEX010001260">
    <property type="protein sequence ID" value="CAG0918689.1"/>
    <property type="molecule type" value="Genomic_DNA"/>
</dbReference>
<proteinExistence type="predicted"/>
<evidence type="ECO:0000313" key="1">
    <source>
        <dbReference type="EMBL" id="CAD7278537.1"/>
    </source>
</evidence>
<dbReference type="EMBL" id="OA883297">
    <property type="protein sequence ID" value="CAD7278537.1"/>
    <property type="molecule type" value="Genomic_DNA"/>
</dbReference>
<protein>
    <submittedName>
        <fullName evidence="1">Uncharacterized protein</fullName>
    </submittedName>
</protein>
<name>A0A7R9BNC5_9CRUS</name>
<accession>A0A7R9BNC5</accession>
<sequence length="113" mass="12689">MTGSFAESRRGGSVTLARMVVETRYQVESLTLRRWSIPPALISVAAIRSANYPHISIQQDGQRRRGKCCRRLVTITNVVTVDYQATEYKHQSQSRNHPKFLVSLLLLTSDAAA</sequence>
<gene>
    <name evidence="1" type="ORF">NMOB1V02_LOCUS6237</name>
</gene>
<evidence type="ECO:0000313" key="2">
    <source>
        <dbReference type="Proteomes" id="UP000678499"/>
    </source>
</evidence>
<organism evidence="1">
    <name type="scientific">Notodromas monacha</name>
    <dbReference type="NCBI Taxonomy" id="399045"/>
    <lineage>
        <taxon>Eukaryota</taxon>
        <taxon>Metazoa</taxon>
        <taxon>Ecdysozoa</taxon>
        <taxon>Arthropoda</taxon>
        <taxon>Crustacea</taxon>
        <taxon>Oligostraca</taxon>
        <taxon>Ostracoda</taxon>
        <taxon>Podocopa</taxon>
        <taxon>Podocopida</taxon>
        <taxon>Cypridocopina</taxon>
        <taxon>Cypridoidea</taxon>
        <taxon>Cyprididae</taxon>
        <taxon>Notodromas</taxon>
    </lineage>
</organism>
<dbReference type="AlphaFoldDB" id="A0A7R9BNC5"/>
<dbReference type="Proteomes" id="UP000678499">
    <property type="component" value="Unassembled WGS sequence"/>
</dbReference>